<comment type="caution">
    <text evidence="10">The sequence shown here is derived from an EMBL/GenBank/DDBJ whole genome shotgun (WGS) entry which is preliminary data.</text>
</comment>
<protein>
    <recommendedName>
        <fullName evidence="12">Cytochrome P450</fullName>
    </recommendedName>
</protein>
<comment type="subcellular location">
    <subcellularLocation>
        <location evidence="2">Membrane</location>
    </subcellularLocation>
</comment>
<name>A0A7J7MF42_9MAGN</name>
<comment type="similarity">
    <text evidence="3">Belongs to the cytochrome P450 family.</text>
</comment>
<dbReference type="InterPro" id="IPR001128">
    <property type="entry name" value="Cyt_P450"/>
</dbReference>
<evidence type="ECO:0000256" key="9">
    <source>
        <dbReference type="ARBA" id="ARBA00023136"/>
    </source>
</evidence>
<keyword evidence="11" id="KW-1185">Reference proteome</keyword>
<evidence type="ECO:0000256" key="8">
    <source>
        <dbReference type="ARBA" id="ARBA00023033"/>
    </source>
</evidence>
<dbReference type="GO" id="GO:0016020">
    <property type="term" value="C:membrane"/>
    <property type="evidence" value="ECO:0007669"/>
    <property type="project" value="UniProtKB-SubCell"/>
</dbReference>
<gene>
    <name evidence="10" type="ORF">GIB67_003564</name>
</gene>
<dbReference type="Gene3D" id="1.10.630.10">
    <property type="entry name" value="Cytochrome P450"/>
    <property type="match status" value="1"/>
</dbReference>
<dbReference type="Proteomes" id="UP000541444">
    <property type="component" value="Unassembled WGS sequence"/>
</dbReference>
<organism evidence="10 11">
    <name type="scientific">Kingdonia uniflora</name>
    <dbReference type="NCBI Taxonomy" id="39325"/>
    <lineage>
        <taxon>Eukaryota</taxon>
        <taxon>Viridiplantae</taxon>
        <taxon>Streptophyta</taxon>
        <taxon>Embryophyta</taxon>
        <taxon>Tracheophyta</taxon>
        <taxon>Spermatophyta</taxon>
        <taxon>Magnoliopsida</taxon>
        <taxon>Ranunculales</taxon>
        <taxon>Circaeasteraceae</taxon>
        <taxon>Kingdonia</taxon>
    </lineage>
</organism>
<evidence type="ECO:0000256" key="7">
    <source>
        <dbReference type="ARBA" id="ARBA00023004"/>
    </source>
</evidence>
<dbReference type="InterPro" id="IPR036396">
    <property type="entry name" value="Cyt_P450_sf"/>
</dbReference>
<dbReference type="EMBL" id="JACGCM010001564">
    <property type="protein sequence ID" value="KAF6153374.1"/>
    <property type="molecule type" value="Genomic_DNA"/>
</dbReference>
<dbReference type="GO" id="GO:0005506">
    <property type="term" value="F:iron ion binding"/>
    <property type="evidence" value="ECO:0007669"/>
    <property type="project" value="InterPro"/>
</dbReference>
<evidence type="ECO:0000256" key="1">
    <source>
        <dbReference type="ARBA" id="ARBA00001971"/>
    </source>
</evidence>
<dbReference type="GO" id="GO:0016705">
    <property type="term" value="F:oxidoreductase activity, acting on paired donors, with incorporation or reduction of molecular oxygen"/>
    <property type="evidence" value="ECO:0007669"/>
    <property type="project" value="InterPro"/>
</dbReference>
<dbReference type="OrthoDB" id="1103324at2759"/>
<dbReference type="GO" id="GO:0020037">
    <property type="term" value="F:heme binding"/>
    <property type="evidence" value="ECO:0007669"/>
    <property type="project" value="InterPro"/>
</dbReference>
<sequence length="199" mass="22632">MFRTANPRLPPSPMSLPIIGHFQHLGPIPHQALHKISIKCGPLIHLYFGSVLFVVVSSAEIAKEFLKTKEIFFLNRPNSSVAIQYLQYGGVGFAFSPHGPYWKFVKKLCMSELLGGRTIDQQFPIRRDELHMFLQSILLKSKMGEPANLNVELMKMTNNIITRMCMSKRCSDTVDEADEVRMLVQETIEHTTTNKTDPK</sequence>
<dbReference type="GO" id="GO:0044550">
    <property type="term" value="P:secondary metabolite biosynthetic process"/>
    <property type="evidence" value="ECO:0007669"/>
    <property type="project" value="UniProtKB-ARBA"/>
</dbReference>
<keyword evidence="8" id="KW-0503">Monooxygenase</keyword>
<evidence type="ECO:0000256" key="3">
    <source>
        <dbReference type="ARBA" id="ARBA00010617"/>
    </source>
</evidence>
<dbReference type="PANTHER" id="PTHR47943:SF8">
    <property type="entry name" value="CYTOCHROME P450"/>
    <property type="match status" value="1"/>
</dbReference>
<comment type="cofactor">
    <cofactor evidence="1">
        <name>heme</name>
        <dbReference type="ChEBI" id="CHEBI:30413"/>
    </cofactor>
</comment>
<dbReference type="Pfam" id="PF00067">
    <property type="entry name" value="p450"/>
    <property type="match status" value="1"/>
</dbReference>
<evidence type="ECO:0000256" key="4">
    <source>
        <dbReference type="ARBA" id="ARBA00022617"/>
    </source>
</evidence>
<accession>A0A7J7MF42</accession>
<dbReference type="SUPFAM" id="SSF48264">
    <property type="entry name" value="Cytochrome P450"/>
    <property type="match status" value="1"/>
</dbReference>
<reference evidence="10 11" key="1">
    <citation type="journal article" date="2020" name="IScience">
        <title>Genome Sequencing of the Endangered Kingdonia uniflora (Circaeasteraceae, Ranunculales) Reveals Potential Mechanisms of Evolutionary Specialization.</title>
        <authorList>
            <person name="Sun Y."/>
            <person name="Deng T."/>
            <person name="Zhang A."/>
            <person name="Moore M.J."/>
            <person name="Landis J.B."/>
            <person name="Lin N."/>
            <person name="Zhang H."/>
            <person name="Zhang X."/>
            <person name="Huang J."/>
            <person name="Zhang X."/>
            <person name="Sun H."/>
            <person name="Wang H."/>
        </authorList>
    </citation>
    <scope>NUCLEOTIDE SEQUENCE [LARGE SCALE GENOMIC DNA]</scope>
    <source>
        <strain evidence="10">TB1705</strain>
        <tissue evidence="10">Leaf</tissue>
    </source>
</reference>
<evidence type="ECO:0000313" key="10">
    <source>
        <dbReference type="EMBL" id="KAF6153374.1"/>
    </source>
</evidence>
<proteinExistence type="inferred from homology"/>
<dbReference type="PANTHER" id="PTHR47943">
    <property type="entry name" value="CYTOCHROME P450 93A3-LIKE"/>
    <property type="match status" value="1"/>
</dbReference>
<dbReference type="AlphaFoldDB" id="A0A7J7MF42"/>
<dbReference type="GO" id="GO:0004497">
    <property type="term" value="F:monooxygenase activity"/>
    <property type="evidence" value="ECO:0007669"/>
    <property type="project" value="UniProtKB-KW"/>
</dbReference>
<keyword evidence="9" id="KW-0472">Membrane</keyword>
<keyword evidence="7" id="KW-0408">Iron</keyword>
<keyword evidence="4" id="KW-0349">Heme</keyword>
<evidence type="ECO:0000256" key="6">
    <source>
        <dbReference type="ARBA" id="ARBA00023002"/>
    </source>
</evidence>
<evidence type="ECO:0008006" key="12">
    <source>
        <dbReference type="Google" id="ProtNLM"/>
    </source>
</evidence>
<evidence type="ECO:0000256" key="2">
    <source>
        <dbReference type="ARBA" id="ARBA00004370"/>
    </source>
</evidence>
<keyword evidence="5" id="KW-0479">Metal-binding</keyword>
<evidence type="ECO:0000256" key="5">
    <source>
        <dbReference type="ARBA" id="ARBA00022723"/>
    </source>
</evidence>
<evidence type="ECO:0000313" key="11">
    <source>
        <dbReference type="Proteomes" id="UP000541444"/>
    </source>
</evidence>
<keyword evidence="6" id="KW-0560">Oxidoreductase</keyword>